<protein>
    <recommendedName>
        <fullName evidence="1">FlgD/Vpr Ig-like domain-containing protein</fullName>
    </recommendedName>
</protein>
<feature type="domain" description="FlgD/Vpr Ig-like" evidence="1">
    <location>
        <begin position="536"/>
        <end position="587"/>
    </location>
</feature>
<gene>
    <name evidence="2" type="ORF">AMJ40_02125</name>
</gene>
<name>A0A0S7WKL2_UNCT6</name>
<sequence>MDRRFLAIVVAAFVSGSCYAFTDSLWIVGAEGNPGDLVTVEVWLEYEGGGATDSISSFDVPLTWDATVCTVETITIGADFAGFTNMSRIDNQGALGPPAVPKLSLSVFTLGWPIGPPAVPRGPHLAASIDYRILSSATAGASTCIDTLMQAFSPPVYLGFGDKNGINTYFPSFSTGCVGVPGVVWELPFDQGWNLFSFYVDLPVCSVAVVLGDFCDIVIVRGFDPRGIEHEQGGNGALTYDPSLPAPFNDLKFLYPCYGYWIKVNAACTLTVEGGPLSPESCLVLDEGWNLRCYPHETSDSVAHALTSIEGNYVIVRSFDPHGLDHCQRNNGALTFDPSLPPAFNDLVCMWPGFGYWIKMNVEDTLCYPDPLGCCGPGKTRGAEGQRGDQPSVVPTPSWVDFWGEASVDGNPVEIGDVITVYDGDGIKCGEQTVRQRGYFGVLHVYGDDETTAERDEGAEPGDELTFFINGCGADVEEGSEVRWTGDGDLSRIRLAASTVSTDGSSELVSVDSPFLDVHPNPSRGETEVHYLLAEGGEVHLQVYDSAGRLARTLLMGQQTAGLHRVLWDGTDDSGREVCPGTYFIYLETAAFSRVVKHIMLK</sequence>
<dbReference type="InterPro" id="IPR025965">
    <property type="entry name" value="FlgD/Vpr_Ig-like"/>
</dbReference>
<reference evidence="2 3" key="1">
    <citation type="journal article" date="2015" name="Microbiome">
        <title>Genomic resolution of linkages in carbon, nitrogen, and sulfur cycling among widespread estuary sediment bacteria.</title>
        <authorList>
            <person name="Baker B.J."/>
            <person name="Lazar C.S."/>
            <person name="Teske A.P."/>
            <person name="Dick G.J."/>
        </authorList>
    </citation>
    <scope>NUCLEOTIDE SEQUENCE [LARGE SCALE GENOMIC DNA]</scope>
    <source>
        <strain evidence="2">DG_26</strain>
    </source>
</reference>
<dbReference type="Proteomes" id="UP000051124">
    <property type="component" value="Unassembled WGS sequence"/>
</dbReference>
<accession>A0A0S7WKL2</accession>
<evidence type="ECO:0000313" key="2">
    <source>
        <dbReference type="EMBL" id="KPJ50702.1"/>
    </source>
</evidence>
<evidence type="ECO:0000259" key="1">
    <source>
        <dbReference type="Pfam" id="PF13860"/>
    </source>
</evidence>
<evidence type="ECO:0000313" key="3">
    <source>
        <dbReference type="Proteomes" id="UP000051124"/>
    </source>
</evidence>
<comment type="caution">
    <text evidence="2">The sequence shown here is derived from an EMBL/GenBank/DDBJ whole genome shotgun (WGS) entry which is preliminary data.</text>
</comment>
<dbReference type="EMBL" id="LIZT01000014">
    <property type="protein sequence ID" value="KPJ50702.1"/>
    <property type="molecule type" value="Genomic_DNA"/>
</dbReference>
<proteinExistence type="predicted"/>
<dbReference type="Gene3D" id="2.60.40.4070">
    <property type="match status" value="1"/>
</dbReference>
<organism evidence="2 3">
    <name type="scientific">candidate division TA06 bacterium DG_26</name>
    <dbReference type="NCBI Taxonomy" id="1703771"/>
    <lineage>
        <taxon>Bacteria</taxon>
        <taxon>Bacteria division TA06</taxon>
    </lineage>
</organism>
<dbReference type="Pfam" id="PF13860">
    <property type="entry name" value="FlgD_ig"/>
    <property type="match status" value="1"/>
</dbReference>
<dbReference type="AlphaFoldDB" id="A0A0S7WKL2"/>
<dbReference type="NCBIfam" id="TIGR04183">
    <property type="entry name" value="Por_Secre_tail"/>
    <property type="match status" value="1"/>
</dbReference>
<dbReference type="InterPro" id="IPR026444">
    <property type="entry name" value="Secre_tail"/>
</dbReference>
<dbReference type="PROSITE" id="PS51257">
    <property type="entry name" value="PROKAR_LIPOPROTEIN"/>
    <property type="match status" value="1"/>
</dbReference>